<dbReference type="Pfam" id="PF00023">
    <property type="entry name" value="Ank"/>
    <property type="match status" value="1"/>
</dbReference>
<dbReference type="Proteomes" id="UP000245207">
    <property type="component" value="Unassembled WGS sequence"/>
</dbReference>
<comment type="caution">
    <text evidence="2">The sequence shown here is derived from an EMBL/GenBank/DDBJ whole genome shotgun (WGS) entry which is preliminary data.</text>
</comment>
<dbReference type="PANTHER" id="PTHR24121:SF22">
    <property type="entry name" value="PROTEIN ACCELERATED CELL DEATH 6-LIKE"/>
    <property type="match status" value="1"/>
</dbReference>
<gene>
    <name evidence="2" type="ORF">CTI12_AA031660</name>
</gene>
<evidence type="ECO:0000256" key="1">
    <source>
        <dbReference type="SAM" id="Phobius"/>
    </source>
</evidence>
<dbReference type="SUPFAM" id="SSF48403">
    <property type="entry name" value="Ankyrin repeat"/>
    <property type="match status" value="1"/>
</dbReference>
<dbReference type="InterPro" id="IPR002110">
    <property type="entry name" value="Ankyrin_rpt"/>
</dbReference>
<keyword evidence="1" id="KW-0472">Membrane</keyword>
<name>A0A2U1PB70_ARTAN</name>
<dbReference type="Pfam" id="PF12796">
    <property type="entry name" value="Ank_2"/>
    <property type="match status" value="1"/>
</dbReference>
<dbReference type="EMBL" id="PKPP01001404">
    <property type="protein sequence ID" value="PWA82993.1"/>
    <property type="molecule type" value="Genomic_DNA"/>
</dbReference>
<keyword evidence="1" id="KW-0812">Transmembrane</keyword>
<protein>
    <submittedName>
        <fullName evidence="2">Ankyrin repeat and SOCS box protein 2</fullName>
    </submittedName>
</protein>
<feature type="transmembrane region" description="Helical" evidence="1">
    <location>
        <begin position="20"/>
        <end position="40"/>
    </location>
</feature>
<evidence type="ECO:0000313" key="3">
    <source>
        <dbReference type="Proteomes" id="UP000245207"/>
    </source>
</evidence>
<keyword evidence="3" id="KW-1185">Reference proteome</keyword>
<dbReference type="Gene3D" id="1.25.40.20">
    <property type="entry name" value="Ankyrin repeat-containing domain"/>
    <property type="match status" value="2"/>
</dbReference>
<dbReference type="STRING" id="35608.A0A2U1PB70"/>
<accession>A0A2U1PB70</accession>
<dbReference type="PANTHER" id="PTHR24121">
    <property type="entry name" value="NO MECHANORECEPTOR POTENTIAL C, ISOFORM D-RELATED"/>
    <property type="match status" value="1"/>
</dbReference>
<organism evidence="2 3">
    <name type="scientific">Artemisia annua</name>
    <name type="common">Sweet wormwood</name>
    <dbReference type="NCBI Taxonomy" id="35608"/>
    <lineage>
        <taxon>Eukaryota</taxon>
        <taxon>Viridiplantae</taxon>
        <taxon>Streptophyta</taxon>
        <taxon>Embryophyta</taxon>
        <taxon>Tracheophyta</taxon>
        <taxon>Spermatophyta</taxon>
        <taxon>Magnoliopsida</taxon>
        <taxon>eudicotyledons</taxon>
        <taxon>Gunneridae</taxon>
        <taxon>Pentapetalae</taxon>
        <taxon>asterids</taxon>
        <taxon>campanulids</taxon>
        <taxon>Asterales</taxon>
        <taxon>Asteraceae</taxon>
        <taxon>Asteroideae</taxon>
        <taxon>Anthemideae</taxon>
        <taxon>Artemisiinae</taxon>
        <taxon>Artemisia</taxon>
    </lineage>
</organism>
<dbReference type="InterPro" id="IPR036770">
    <property type="entry name" value="Ankyrin_rpt-contain_sf"/>
</dbReference>
<reference evidence="2 3" key="1">
    <citation type="journal article" date="2018" name="Mol. Plant">
        <title>The genome of Artemisia annua provides insight into the evolution of Asteraceae family and artemisinin biosynthesis.</title>
        <authorList>
            <person name="Shen Q."/>
            <person name="Zhang L."/>
            <person name="Liao Z."/>
            <person name="Wang S."/>
            <person name="Yan T."/>
            <person name="Shi P."/>
            <person name="Liu M."/>
            <person name="Fu X."/>
            <person name="Pan Q."/>
            <person name="Wang Y."/>
            <person name="Lv Z."/>
            <person name="Lu X."/>
            <person name="Zhang F."/>
            <person name="Jiang W."/>
            <person name="Ma Y."/>
            <person name="Chen M."/>
            <person name="Hao X."/>
            <person name="Li L."/>
            <person name="Tang Y."/>
            <person name="Lv G."/>
            <person name="Zhou Y."/>
            <person name="Sun X."/>
            <person name="Brodelius P.E."/>
            <person name="Rose J.K.C."/>
            <person name="Tang K."/>
        </authorList>
    </citation>
    <scope>NUCLEOTIDE SEQUENCE [LARGE SCALE GENOMIC DNA]</scope>
    <source>
        <strain evidence="3">cv. Huhao1</strain>
        <tissue evidence="2">Leaf</tissue>
    </source>
</reference>
<proteinExistence type="predicted"/>
<keyword evidence="1" id="KW-1133">Transmembrane helix</keyword>
<dbReference type="SMART" id="SM00248">
    <property type="entry name" value="ANK"/>
    <property type="match status" value="5"/>
</dbReference>
<evidence type="ECO:0000313" key="2">
    <source>
        <dbReference type="EMBL" id="PWA82993.1"/>
    </source>
</evidence>
<sequence length="377" mass="42626">MSNESYYGVLVNELRKRVALCGFVIISVIYIVNLNPIFAICMWCELRDRPLILASHLGDVPAVRLSLKFAKKMTTNLHNGDSEEFQKFMWTPNLKNETALDVAVKEGHVKVAKLLLENVSLECLVSKRNNEGKLLVTKLYHPEHDDIILDTFDKATNAVMHPLAISIHEEDLQQESQQVYINSIMGPLSYPQSHVNDTRASLLKLDQGEVELTPNENTILHLVSHIGDIRYARDILVKHPTLVYRCNSEGETPAYIAAREGHVDILAIIINYFRMNNDDTESLLKRSMDNHNALHIAIQNHHVGVVFYLMREVPQLANLVNNSKESPVYLAAERRYYHLLNHILTKCETKSFEGPQGKTALHAAAISGSEGNSKNFL</sequence>
<dbReference type="OrthoDB" id="1847170at2759"/>
<dbReference type="AlphaFoldDB" id="A0A2U1PB70"/>